<organism evidence="1 2">
    <name type="scientific">Ophiostoma piceae (strain UAMH 11346)</name>
    <name type="common">Sap stain fungus</name>
    <dbReference type="NCBI Taxonomy" id="1262450"/>
    <lineage>
        <taxon>Eukaryota</taxon>
        <taxon>Fungi</taxon>
        <taxon>Dikarya</taxon>
        <taxon>Ascomycota</taxon>
        <taxon>Pezizomycotina</taxon>
        <taxon>Sordariomycetes</taxon>
        <taxon>Sordariomycetidae</taxon>
        <taxon>Ophiostomatales</taxon>
        <taxon>Ophiostomataceae</taxon>
        <taxon>Ophiostoma</taxon>
    </lineage>
</organism>
<dbReference type="AlphaFoldDB" id="S3C2Z1"/>
<name>S3C2Z1_OPHP1</name>
<protein>
    <submittedName>
        <fullName evidence="1">Uncharacterized protein</fullName>
    </submittedName>
</protein>
<proteinExistence type="predicted"/>
<dbReference type="EMBL" id="KE148151">
    <property type="protein sequence ID" value="EPE07137.1"/>
    <property type="molecule type" value="Genomic_DNA"/>
</dbReference>
<evidence type="ECO:0000313" key="2">
    <source>
        <dbReference type="Proteomes" id="UP000016923"/>
    </source>
</evidence>
<dbReference type="Proteomes" id="UP000016923">
    <property type="component" value="Unassembled WGS sequence"/>
</dbReference>
<gene>
    <name evidence="1" type="ORF">F503_07788</name>
</gene>
<dbReference type="HOGENOM" id="CLU_1267230_0_0_1"/>
<dbReference type="VEuPathDB" id="FungiDB:F503_07788"/>
<reference evidence="1 2" key="1">
    <citation type="journal article" date="2013" name="BMC Genomics">
        <title>The genome and transcriptome of the pine saprophyte Ophiostoma piceae, and a comparison with the bark beetle-associated pine pathogen Grosmannia clavigera.</title>
        <authorList>
            <person name="Haridas S."/>
            <person name="Wang Y."/>
            <person name="Lim L."/>
            <person name="Massoumi Alamouti S."/>
            <person name="Jackman S."/>
            <person name="Docking R."/>
            <person name="Robertson G."/>
            <person name="Birol I."/>
            <person name="Bohlmann J."/>
            <person name="Breuil C."/>
        </authorList>
    </citation>
    <scope>NUCLEOTIDE SEQUENCE [LARGE SCALE GENOMIC DNA]</scope>
    <source>
        <strain evidence="1 2">UAMH 11346</strain>
    </source>
</reference>
<sequence length="218" mass="22946">MPAALKAHPASAAAQLPRFLHLPRAMAAAGRGPLASFIKPRFSPRVCFRFCMPRALPLASSGMPQPCRPTFWHLKASWLMITSGLPDRVAAAAPRRRVVELDVQRKPVAGHQFGSVHELSFAVPARELFAGDAGTGVDGEPCSDGADSDKLSIGLSAEMSTVSVAATTAAEAGTTVDAATTTTTGVTIGSQAKRRRHRLVLQVAGSLLFWCFTVASLA</sequence>
<keyword evidence="2" id="KW-1185">Reference proteome</keyword>
<accession>S3C2Z1</accession>
<evidence type="ECO:0000313" key="1">
    <source>
        <dbReference type="EMBL" id="EPE07137.1"/>
    </source>
</evidence>